<dbReference type="Pfam" id="PF07043">
    <property type="entry name" value="DUF1328"/>
    <property type="match status" value="1"/>
</dbReference>
<evidence type="ECO:0000313" key="6">
    <source>
        <dbReference type="EMBL" id="SFS35086.1"/>
    </source>
</evidence>
<evidence type="ECO:0000313" key="7">
    <source>
        <dbReference type="Proteomes" id="UP000199199"/>
    </source>
</evidence>
<protein>
    <recommendedName>
        <fullName evidence="5">UPF0391 membrane protein SAMN04488556_0317</fullName>
    </recommendedName>
</protein>
<dbReference type="Proteomes" id="UP000199199">
    <property type="component" value="Unassembled WGS sequence"/>
</dbReference>
<sequence>MLELALTFFVVAVLAGFFGLNGIAGLTMAIAKWLVLIFLALAVVSLLL</sequence>
<dbReference type="EMBL" id="FOZS01000001">
    <property type="protein sequence ID" value="SFS35086.1"/>
    <property type="molecule type" value="Genomic_DNA"/>
</dbReference>
<keyword evidence="7" id="KW-1185">Reference proteome</keyword>
<accession>A0A1I6P4E3</accession>
<dbReference type="HAMAP" id="MF_01361">
    <property type="entry name" value="UPF0391"/>
    <property type="match status" value="1"/>
</dbReference>
<dbReference type="PIRSF" id="PIRSF036466">
    <property type="entry name" value="UCP036466"/>
    <property type="match status" value="1"/>
</dbReference>
<keyword evidence="3 5" id="KW-1133">Transmembrane helix</keyword>
<feature type="transmembrane region" description="Helical" evidence="5">
    <location>
        <begin position="29"/>
        <end position="47"/>
    </location>
</feature>
<dbReference type="GO" id="GO:0005886">
    <property type="term" value="C:plasma membrane"/>
    <property type="evidence" value="ECO:0007669"/>
    <property type="project" value="UniProtKB-SubCell"/>
</dbReference>
<gene>
    <name evidence="6" type="ORF">SAMN04488556_0317</name>
</gene>
<keyword evidence="1 5" id="KW-1003">Cell membrane</keyword>
<dbReference type="NCBIfam" id="NF010229">
    <property type="entry name" value="PRK13682.1-4"/>
    <property type="match status" value="1"/>
</dbReference>
<dbReference type="InterPro" id="IPR009760">
    <property type="entry name" value="DUF1328"/>
</dbReference>
<evidence type="ECO:0000256" key="1">
    <source>
        <dbReference type="ARBA" id="ARBA00022475"/>
    </source>
</evidence>
<keyword evidence="2 5" id="KW-0812">Transmembrane</keyword>
<proteinExistence type="inferred from homology"/>
<keyword evidence="4 5" id="KW-0472">Membrane</keyword>
<evidence type="ECO:0000256" key="3">
    <source>
        <dbReference type="ARBA" id="ARBA00022989"/>
    </source>
</evidence>
<dbReference type="AlphaFoldDB" id="A0A1I6P4E3"/>
<evidence type="ECO:0000256" key="4">
    <source>
        <dbReference type="ARBA" id="ARBA00023136"/>
    </source>
</evidence>
<name>A0A1I6P4E3_9EURY</name>
<organism evidence="6 7">
    <name type="scientific">Halostagnicola kamekurae</name>
    <dbReference type="NCBI Taxonomy" id="619731"/>
    <lineage>
        <taxon>Archaea</taxon>
        <taxon>Methanobacteriati</taxon>
        <taxon>Methanobacteriota</taxon>
        <taxon>Stenosarchaea group</taxon>
        <taxon>Halobacteria</taxon>
        <taxon>Halobacteriales</taxon>
        <taxon>Natrialbaceae</taxon>
        <taxon>Halostagnicola</taxon>
    </lineage>
</organism>
<dbReference type="RefSeq" id="WP_082146712.1">
    <property type="nucleotide sequence ID" value="NZ_FOZS01000001.1"/>
</dbReference>
<reference evidence="7" key="1">
    <citation type="submission" date="2016-10" db="EMBL/GenBank/DDBJ databases">
        <authorList>
            <person name="Varghese N."/>
            <person name="Submissions S."/>
        </authorList>
    </citation>
    <scope>NUCLEOTIDE SEQUENCE [LARGE SCALE GENOMIC DNA]</scope>
    <source>
        <strain evidence="7">DSM 22427</strain>
    </source>
</reference>
<evidence type="ECO:0000256" key="5">
    <source>
        <dbReference type="HAMAP-Rule" id="MF_01361"/>
    </source>
</evidence>
<comment type="subcellular location">
    <subcellularLocation>
        <location evidence="5">Cell membrane</location>
        <topology evidence="5">Single-pass membrane protein</topology>
    </subcellularLocation>
</comment>
<evidence type="ECO:0000256" key="2">
    <source>
        <dbReference type="ARBA" id="ARBA00022692"/>
    </source>
</evidence>
<comment type="similarity">
    <text evidence="5">Belongs to the UPF0391 family.</text>
</comment>